<name>A0A834IPV7_RHYFE</name>
<organism evidence="2 3">
    <name type="scientific">Rhynchophorus ferrugineus</name>
    <name type="common">Red palm weevil</name>
    <name type="synonym">Curculio ferrugineus</name>
    <dbReference type="NCBI Taxonomy" id="354439"/>
    <lineage>
        <taxon>Eukaryota</taxon>
        <taxon>Metazoa</taxon>
        <taxon>Ecdysozoa</taxon>
        <taxon>Arthropoda</taxon>
        <taxon>Hexapoda</taxon>
        <taxon>Insecta</taxon>
        <taxon>Pterygota</taxon>
        <taxon>Neoptera</taxon>
        <taxon>Endopterygota</taxon>
        <taxon>Coleoptera</taxon>
        <taxon>Polyphaga</taxon>
        <taxon>Cucujiformia</taxon>
        <taxon>Curculionidae</taxon>
        <taxon>Dryophthorinae</taxon>
        <taxon>Rhynchophorus</taxon>
    </lineage>
</organism>
<protein>
    <submittedName>
        <fullName evidence="2">Uncharacterized protein</fullName>
    </submittedName>
</protein>
<gene>
    <name evidence="2" type="ORF">GWI33_001888</name>
</gene>
<evidence type="ECO:0000313" key="3">
    <source>
        <dbReference type="Proteomes" id="UP000625711"/>
    </source>
</evidence>
<proteinExistence type="predicted"/>
<keyword evidence="3" id="KW-1185">Reference proteome</keyword>
<comment type="caution">
    <text evidence="2">The sequence shown here is derived from an EMBL/GenBank/DDBJ whole genome shotgun (WGS) entry which is preliminary data.</text>
</comment>
<accession>A0A834IPV7</accession>
<evidence type="ECO:0000256" key="1">
    <source>
        <dbReference type="SAM" id="MobiDB-lite"/>
    </source>
</evidence>
<dbReference type="Proteomes" id="UP000625711">
    <property type="component" value="Unassembled WGS sequence"/>
</dbReference>
<sequence>MVRSLAHWIIDITDWSNWEYLPTNQYSSSSFDLICFRSSVKCLAEYFQTYHCSKLAVWLQILNHRLSIRSDNRSFHGMKNCSPRKNPRLVTGNDSPPAQCGIR</sequence>
<dbReference type="AlphaFoldDB" id="A0A834IPV7"/>
<feature type="region of interest" description="Disordered" evidence="1">
    <location>
        <begin position="77"/>
        <end position="103"/>
    </location>
</feature>
<reference evidence="2" key="1">
    <citation type="submission" date="2020-08" db="EMBL/GenBank/DDBJ databases">
        <title>Genome sequencing and assembly of the red palm weevil Rhynchophorus ferrugineus.</title>
        <authorList>
            <person name="Dias G.B."/>
            <person name="Bergman C.M."/>
            <person name="Manee M."/>
        </authorList>
    </citation>
    <scope>NUCLEOTIDE SEQUENCE</scope>
    <source>
        <strain evidence="2">AA-2017</strain>
        <tissue evidence="2">Whole larva</tissue>
    </source>
</reference>
<dbReference type="EMBL" id="JAACXV010000155">
    <property type="protein sequence ID" value="KAF7282858.1"/>
    <property type="molecule type" value="Genomic_DNA"/>
</dbReference>
<evidence type="ECO:0000313" key="2">
    <source>
        <dbReference type="EMBL" id="KAF7282858.1"/>
    </source>
</evidence>